<dbReference type="PANTHER" id="PTHR42788">
    <property type="entry name" value="TAURINE IMPORT ATP-BINDING PROTEIN-RELATED"/>
    <property type="match status" value="1"/>
</dbReference>
<dbReference type="EMBL" id="FLUP01000001">
    <property type="protein sequence ID" value="SBV93002.1"/>
    <property type="molecule type" value="Genomic_DNA"/>
</dbReference>
<dbReference type="InterPro" id="IPR050166">
    <property type="entry name" value="ABC_transporter_ATP-bind"/>
</dbReference>
<organism evidence="5">
    <name type="scientific">uncultured Desulfovibrio sp</name>
    <dbReference type="NCBI Taxonomy" id="167968"/>
    <lineage>
        <taxon>Bacteria</taxon>
        <taxon>Pseudomonadati</taxon>
        <taxon>Thermodesulfobacteriota</taxon>
        <taxon>Desulfovibrionia</taxon>
        <taxon>Desulfovibrionales</taxon>
        <taxon>Desulfovibrionaceae</taxon>
        <taxon>Desulfovibrio</taxon>
        <taxon>environmental samples</taxon>
    </lineage>
</organism>
<dbReference type="Gene3D" id="3.40.50.300">
    <property type="entry name" value="P-loop containing nucleotide triphosphate hydrolases"/>
    <property type="match status" value="1"/>
</dbReference>
<dbReference type="PROSITE" id="PS50893">
    <property type="entry name" value="ABC_TRANSPORTER_2"/>
    <property type="match status" value="1"/>
</dbReference>
<keyword evidence="1" id="KW-0813">Transport</keyword>
<dbReference type="InterPro" id="IPR017871">
    <property type="entry name" value="ABC_transporter-like_CS"/>
</dbReference>
<dbReference type="InterPro" id="IPR003439">
    <property type="entry name" value="ABC_transporter-like_ATP-bd"/>
</dbReference>
<evidence type="ECO:0000256" key="3">
    <source>
        <dbReference type="ARBA" id="ARBA00022840"/>
    </source>
</evidence>
<protein>
    <recommendedName>
        <fullName evidence="4">ABC transporter domain-containing protein</fullName>
    </recommendedName>
</protein>
<dbReference type="GO" id="GO:0016887">
    <property type="term" value="F:ATP hydrolysis activity"/>
    <property type="evidence" value="ECO:0007669"/>
    <property type="project" value="InterPro"/>
</dbReference>
<keyword evidence="3" id="KW-0067">ATP-binding</keyword>
<accession>A0A212J0L6</accession>
<evidence type="ECO:0000259" key="4">
    <source>
        <dbReference type="PROSITE" id="PS50893"/>
    </source>
</evidence>
<reference evidence="5" key="1">
    <citation type="submission" date="2016-04" db="EMBL/GenBank/DDBJ databases">
        <authorList>
            <person name="Evans L.H."/>
            <person name="Alamgir A."/>
            <person name="Owens N."/>
            <person name="Weber N.D."/>
            <person name="Virtaneva K."/>
            <person name="Barbian K."/>
            <person name="Babar A."/>
            <person name="Rosenke K."/>
        </authorList>
    </citation>
    <scope>NUCLEOTIDE SEQUENCE</scope>
    <source>
        <strain evidence="5">92-2</strain>
    </source>
</reference>
<feature type="domain" description="ABC transporter" evidence="4">
    <location>
        <begin position="8"/>
        <end position="240"/>
    </location>
</feature>
<dbReference type="CDD" id="cd03293">
    <property type="entry name" value="ABC_NrtD_SsuB_transporters"/>
    <property type="match status" value="1"/>
</dbReference>
<sequence length="255" mass="28881">MKDTQPKIVCDNISKTFIQKGTQVVPVLENISLEVRDQEFLVILGPGQCGKTTLLRILAGLETPSSGAAYLDGKQIVAPGPQIGLVFQSYKLFPWKTVRQNVEIGLEVRGLEPAKIREISNHYLGMVGLQGFEDYYPHQLSGGMKQRVGIARAYALNPEVLLLDEPFGQLDAQTRFFMEQETERIWHMDKRTMIFVTNNIDEALFLADRIVTMEDKLPGHVHTSYDVPLPRPRDTMDPAFLELRARITEEQKLTL</sequence>
<dbReference type="GO" id="GO:0005524">
    <property type="term" value="F:ATP binding"/>
    <property type="evidence" value="ECO:0007669"/>
    <property type="project" value="UniProtKB-KW"/>
</dbReference>
<proteinExistence type="predicted"/>
<dbReference type="RefSeq" id="WP_371740799.1">
    <property type="nucleotide sequence ID" value="NZ_CABUEN010000004.1"/>
</dbReference>
<dbReference type="PROSITE" id="PS00211">
    <property type="entry name" value="ABC_TRANSPORTER_1"/>
    <property type="match status" value="1"/>
</dbReference>
<gene>
    <name evidence="5" type="ORF">KM92DES2_10343</name>
</gene>
<dbReference type="InterPro" id="IPR027417">
    <property type="entry name" value="P-loop_NTPase"/>
</dbReference>
<evidence type="ECO:0000313" key="5">
    <source>
        <dbReference type="EMBL" id="SBV93002.1"/>
    </source>
</evidence>
<dbReference type="InterPro" id="IPR003593">
    <property type="entry name" value="AAA+_ATPase"/>
</dbReference>
<name>A0A212J0L6_9BACT</name>
<evidence type="ECO:0000256" key="1">
    <source>
        <dbReference type="ARBA" id="ARBA00022448"/>
    </source>
</evidence>
<keyword evidence="2" id="KW-0547">Nucleotide-binding</keyword>
<dbReference type="PANTHER" id="PTHR42788:SF13">
    <property type="entry name" value="ALIPHATIC SULFONATES IMPORT ATP-BINDING PROTEIN SSUB"/>
    <property type="match status" value="1"/>
</dbReference>
<dbReference type="SUPFAM" id="SSF52540">
    <property type="entry name" value="P-loop containing nucleoside triphosphate hydrolases"/>
    <property type="match status" value="1"/>
</dbReference>
<evidence type="ECO:0000256" key="2">
    <source>
        <dbReference type="ARBA" id="ARBA00022741"/>
    </source>
</evidence>
<dbReference type="AlphaFoldDB" id="A0A212J0L6"/>
<dbReference type="Pfam" id="PF00005">
    <property type="entry name" value="ABC_tran"/>
    <property type="match status" value="1"/>
</dbReference>
<dbReference type="SMART" id="SM00382">
    <property type="entry name" value="AAA"/>
    <property type="match status" value="1"/>
</dbReference>